<proteinExistence type="predicted"/>
<accession>A0AA43QTG3</accession>
<comment type="caution">
    <text evidence="2">The sequence shown here is derived from an EMBL/GenBank/DDBJ whole genome shotgun (WGS) entry which is preliminary data.</text>
</comment>
<evidence type="ECO:0000313" key="3">
    <source>
        <dbReference type="Proteomes" id="UP001161017"/>
    </source>
</evidence>
<evidence type="ECO:0000313" key="2">
    <source>
        <dbReference type="EMBL" id="MDI1492351.1"/>
    </source>
</evidence>
<dbReference type="Proteomes" id="UP001161017">
    <property type="component" value="Unassembled WGS sequence"/>
</dbReference>
<keyword evidence="3" id="KW-1185">Reference proteome</keyword>
<dbReference type="AlphaFoldDB" id="A0AA43QTG3"/>
<reference evidence="2" key="1">
    <citation type="journal article" date="2023" name="Genome Biol. Evol.">
        <title>First Whole Genome Sequence and Flow Cytometry Genome Size Data for the Lichen-Forming Fungus Ramalina farinacea (Ascomycota).</title>
        <authorList>
            <person name="Llewellyn T."/>
            <person name="Mian S."/>
            <person name="Hill R."/>
            <person name="Leitch I.J."/>
            <person name="Gaya E."/>
        </authorList>
    </citation>
    <scope>NUCLEOTIDE SEQUENCE</scope>
    <source>
        <strain evidence="2">LIQ254RAFAR</strain>
    </source>
</reference>
<evidence type="ECO:0000256" key="1">
    <source>
        <dbReference type="SAM" id="MobiDB-lite"/>
    </source>
</evidence>
<feature type="compositionally biased region" description="Acidic residues" evidence="1">
    <location>
        <begin position="241"/>
        <end position="263"/>
    </location>
</feature>
<dbReference type="EMBL" id="JAPUFD010000018">
    <property type="protein sequence ID" value="MDI1492351.1"/>
    <property type="molecule type" value="Genomic_DNA"/>
</dbReference>
<sequence length="297" mass="33591">MAVLVHWDKLSLAWLDCGDKFSSDLATVLCSIWNNIMRNVDLAHLECKECATVSLSDLLLHKVPRQDWYIITPRRTLLTAFTDNYFTIVAGNDTFAVKFQPSAQRERSRTMHLPSILTTLPLLYLSTCVVARPTIEPLFWSEDLDEVVNQLRKHGMAETEIVKRFPRHIAVPRQSRPISPFQPFLSIRPSDAYVPTTFPEVDLYDLEDIASMTNGHGAGLFQRLEECLRGLLGRMFAVDAEKEEGSDESTDAAGEENDEGEEKEEPKTKWLNGRRLMHDIDLQGTVGLRGGQMGKAE</sequence>
<name>A0AA43QTG3_9LECA</name>
<organism evidence="2 3">
    <name type="scientific">Ramalina farinacea</name>
    <dbReference type="NCBI Taxonomy" id="258253"/>
    <lineage>
        <taxon>Eukaryota</taxon>
        <taxon>Fungi</taxon>
        <taxon>Dikarya</taxon>
        <taxon>Ascomycota</taxon>
        <taxon>Pezizomycotina</taxon>
        <taxon>Lecanoromycetes</taxon>
        <taxon>OSLEUM clade</taxon>
        <taxon>Lecanoromycetidae</taxon>
        <taxon>Lecanorales</taxon>
        <taxon>Lecanorineae</taxon>
        <taxon>Ramalinaceae</taxon>
        <taxon>Ramalina</taxon>
    </lineage>
</organism>
<gene>
    <name evidence="2" type="ORF">OHK93_003564</name>
</gene>
<feature type="region of interest" description="Disordered" evidence="1">
    <location>
        <begin position="240"/>
        <end position="276"/>
    </location>
</feature>
<protein>
    <submittedName>
        <fullName evidence="2">Uncharacterized protein</fullName>
    </submittedName>
</protein>